<feature type="compositionally biased region" description="Polar residues" evidence="1">
    <location>
        <begin position="552"/>
        <end position="566"/>
    </location>
</feature>
<dbReference type="InterPro" id="IPR047007">
    <property type="entry name" value="XRN1_D1_sf"/>
</dbReference>
<organism evidence="5 6">
    <name type="scientific">Coprinellus micaceus</name>
    <name type="common">Glistening ink-cap mushroom</name>
    <name type="synonym">Coprinus micaceus</name>
    <dbReference type="NCBI Taxonomy" id="71717"/>
    <lineage>
        <taxon>Eukaryota</taxon>
        <taxon>Fungi</taxon>
        <taxon>Dikarya</taxon>
        <taxon>Basidiomycota</taxon>
        <taxon>Agaricomycotina</taxon>
        <taxon>Agaricomycetes</taxon>
        <taxon>Agaricomycetidae</taxon>
        <taxon>Agaricales</taxon>
        <taxon>Agaricineae</taxon>
        <taxon>Psathyrellaceae</taxon>
        <taxon>Coprinellus</taxon>
    </lineage>
</organism>
<dbReference type="AlphaFoldDB" id="A0A4Y7TH63"/>
<dbReference type="STRING" id="71717.A0A4Y7TH63"/>
<dbReference type="Pfam" id="PF18129">
    <property type="entry name" value="SH3_12"/>
    <property type="match status" value="1"/>
</dbReference>
<feature type="region of interest" description="Disordered" evidence="1">
    <location>
        <begin position="474"/>
        <end position="618"/>
    </location>
</feature>
<name>A0A4Y7TH63_COPMI</name>
<reference evidence="5 6" key="1">
    <citation type="journal article" date="2019" name="Nat. Ecol. Evol.">
        <title>Megaphylogeny resolves global patterns of mushroom evolution.</title>
        <authorList>
            <person name="Varga T."/>
            <person name="Krizsan K."/>
            <person name="Foldi C."/>
            <person name="Dima B."/>
            <person name="Sanchez-Garcia M."/>
            <person name="Sanchez-Ramirez S."/>
            <person name="Szollosi G.J."/>
            <person name="Szarkandi J.G."/>
            <person name="Papp V."/>
            <person name="Albert L."/>
            <person name="Andreopoulos W."/>
            <person name="Angelini C."/>
            <person name="Antonin V."/>
            <person name="Barry K.W."/>
            <person name="Bougher N.L."/>
            <person name="Buchanan P."/>
            <person name="Buyck B."/>
            <person name="Bense V."/>
            <person name="Catcheside P."/>
            <person name="Chovatia M."/>
            <person name="Cooper J."/>
            <person name="Damon W."/>
            <person name="Desjardin D."/>
            <person name="Finy P."/>
            <person name="Geml J."/>
            <person name="Haridas S."/>
            <person name="Hughes K."/>
            <person name="Justo A."/>
            <person name="Karasinski D."/>
            <person name="Kautmanova I."/>
            <person name="Kiss B."/>
            <person name="Kocsube S."/>
            <person name="Kotiranta H."/>
            <person name="LaButti K.M."/>
            <person name="Lechner B.E."/>
            <person name="Liimatainen K."/>
            <person name="Lipzen A."/>
            <person name="Lukacs Z."/>
            <person name="Mihaltcheva S."/>
            <person name="Morgado L.N."/>
            <person name="Niskanen T."/>
            <person name="Noordeloos M.E."/>
            <person name="Ohm R.A."/>
            <person name="Ortiz-Santana B."/>
            <person name="Ovrebo C."/>
            <person name="Racz N."/>
            <person name="Riley R."/>
            <person name="Savchenko A."/>
            <person name="Shiryaev A."/>
            <person name="Soop K."/>
            <person name="Spirin V."/>
            <person name="Szebenyi C."/>
            <person name="Tomsovsky M."/>
            <person name="Tulloss R.E."/>
            <person name="Uehling J."/>
            <person name="Grigoriev I.V."/>
            <person name="Vagvolgyi C."/>
            <person name="Papp T."/>
            <person name="Martin F.M."/>
            <person name="Miettinen O."/>
            <person name="Hibbett D.S."/>
            <person name="Nagy L.G."/>
        </authorList>
    </citation>
    <scope>NUCLEOTIDE SEQUENCE [LARGE SCALE GENOMIC DNA]</scope>
    <source>
        <strain evidence="5 6">FP101781</strain>
    </source>
</reference>
<protein>
    <submittedName>
        <fullName evidence="5">Uncharacterized protein</fullName>
    </submittedName>
</protein>
<dbReference type="Gene3D" id="2.30.30.750">
    <property type="match status" value="1"/>
</dbReference>
<proteinExistence type="predicted"/>
<dbReference type="InterPro" id="IPR014722">
    <property type="entry name" value="Rib_uL2_dom2"/>
</dbReference>
<dbReference type="Pfam" id="PF18334">
    <property type="entry name" value="XRN1_D2_D3"/>
    <property type="match status" value="1"/>
</dbReference>
<dbReference type="OrthoDB" id="372487at2759"/>
<evidence type="ECO:0000259" key="3">
    <source>
        <dbReference type="Pfam" id="PF18332"/>
    </source>
</evidence>
<evidence type="ECO:0000259" key="4">
    <source>
        <dbReference type="Pfam" id="PF18334"/>
    </source>
</evidence>
<gene>
    <name evidence="5" type="ORF">FA13DRAFT_1627125</name>
</gene>
<dbReference type="InterPro" id="IPR041385">
    <property type="entry name" value="SH3_12"/>
</dbReference>
<dbReference type="Proteomes" id="UP000298030">
    <property type="component" value="Unassembled WGS sequence"/>
</dbReference>
<comment type="caution">
    <text evidence="5">The sequence shown here is derived from an EMBL/GenBank/DDBJ whole genome shotgun (WGS) entry which is preliminary data.</text>
</comment>
<dbReference type="EMBL" id="QPFP01000012">
    <property type="protein sequence ID" value="TEB33517.1"/>
    <property type="molecule type" value="Genomic_DNA"/>
</dbReference>
<feature type="domain" description="Exoribonuclease Xrn1 D2/D3" evidence="4">
    <location>
        <begin position="152"/>
        <end position="376"/>
    </location>
</feature>
<dbReference type="Gene3D" id="2.170.260.40">
    <property type="match status" value="1"/>
</dbReference>
<feature type="compositionally biased region" description="Gly residues" evidence="1">
    <location>
        <begin position="574"/>
        <end position="589"/>
    </location>
</feature>
<feature type="compositionally biased region" description="Basic and acidic residues" evidence="1">
    <location>
        <begin position="590"/>
        <end position="605"/>
    </location>
</feature>
<dbReference type="InterPro" id="IPR041106">
    <property type="entry name" value="XRN1_D2_D3"/>
</dbReference>
<feature type="compositionally biased region" description="Gly residues" evidence="1">
    <location>
        <begin position="530"/>
        <end position="547"/>
    </location>
</feature>
<evidence type="ECO:0000259" key="2">
    <source>
        <dbReference type="Pfam" id="PF18129"/>
    </source>
</evidence>
<dbReference type="Pfam" id="PF18332">
    <property type="entry name" value="XRN1_D1"/>
    <property type="match status" value="1"/>
</dbReference>
<sequence length="618" mass="67522">MVISIQNPYDGQKPEDVARKFIDQRVFIGWPFLHEGKVVAVSDSMFKYEKMSVVPGQEGKVVSTPHAFQALHHWKSKAERIESVYSKRCGVLTGEVEVMLHVRPLKGLKREEDGAFVKDYEGLEKEVESAVQMSVVEVSSEDPRYVERAPPPIKEEFPEGSKVFFLGEHGYGVAAQVSATDEEKDTLSVILAFFPAERLESDRFKEIVNARKASRYFLSYRATDMVGISGRALGKITSSFMVLTSDEQKNNLGLSIKFEAKALKVIDYSRKEGRTWEYSEKAIQLIREYKAAFPEVFASLDGNGDAMARATDIFGRYDDPDAKVREVKAFLKSKGVRDLEPVSLFCDHLSKETVVEIEKVEDELTQGKSGGIRKAIVKGIPRRAVLKPTHAAYRLQNQHFALGDRVTMVKDSGGVPLSVKGVVIGLNAKSMDVIWDVPFISGVTLGDRCSQYRGSTVEFSSCLNLSNPQFVTSTNPKAPAPVRNNAPFNPKFGPHPIVQPAPGQQAASGFRPRPQSNGQPMKIMLNPNRGGRGGGAGWANGHSGRGGPAPQPSTSPIQPQNTQQPANVPAAGAPRGGPRGRGGPPFRGGRGFDRGRGAPRGDFRRGRGRGGFAPAQSS</sequence>
<evidence type="ECO:0000313" key="5">
    <source>
        <dbReference type="EMBL" id="TEB33517.1"/>
    </source>
</evidence>
<evidence type="ECO:0000256" key="1">
    <source>
        <dbReference type="SAM" id="MobiDB-lite"/>
    </source>
</evidence>
<dbReference type="InterPro" id="IPR040992">
    <property type="entry name" value="XRN1_D1"/>
</dbReference>
<accession>A0A4Y7TH63</accession>
<feature type="domain" description="5'-3' exoribonuclease 1 SH3-like" evidence="2">
    <location>
        <begin position="398"/>
        <end position="464"/>
    </location>
</feature>
<keyword evidence="6" id="KW-1185">Reference proteome</keyword>
<evidence type="ECO:0000313" key="6">
    <source>
        <dbReference type="Proteomes" id="UP000298030"/>
    </source>
</evidence>
<dbReference type="Gene3D" id="2.30.30.30">
    <property type="match status" value="1"/>
</dbReference>
<dbReference type="InterPro" id="IPR047008">
    <property type="entry name" value="XRN1_SH3_sf"/>
</dbReference>
<feature type="domain" description="5'-3' exoribonuclease 1 D1" evidence="3">
    <location>
        <begin position="1"/>
        <end position="148"/>
    </location>
</feature>